<sequence length="742" mass="87770">MDLQPSGNKKRELLKLETKKIYITISGKDNLNFSEEQIGFTHVILNDEIINKDTGSGYFYENQNYEFYLEIIDDASNHKIEINHQNPNIRNSITAKGKSKRVFTGNINFGNEIGYSDIIILMDGREYINITLEVFPSKMDYKKDYKEIMTDINEEIYNLAFDFLKKTYLNRQIDHRMVNSLTEYYSILNYVYRKMMDSIKVIIQYPHHTLEKQSNIKPYHKIKKVNNEMIKWLGKRPFNLIETNGEYLPIKAMEVKKINTFDTNENRFLKYMLKSIIIKLKEIKKRYKELMRKEDEMFLSKVDSMINELNGVLNNSFLKNVSEFKYMTPSSLVFRMASGYKEVYGYYLMLKKGLSLKGDIFRISMKDLSLLYEYWCFIKINSLFKKKYKLIKSDIIKVNREGVFVTLKKGHTAEVKYQNLNDGEIFTVSYNSKENSKTVGQKPDNVLSITKKTNGEEIVYKYIFDAKYKIDQAIEGTSYKNQYKTPGPTEVDINTMHRYRDAIVFENKENKYINKNVFGAYVLFPYNNEEEYKNHRFYKTIEEVNIGGIPFLPSSTNLMEEFLKELIEETSLSAYERTIEQIGGDLYPREEDFTRRNVLIGTLKNVEQLKINVDNNFYHTNLKNVNLVKNAVEYIAISQSKKLFGEEVSGISYVGKVSEIKIVKRSEIVEIPKKNDELYVRFEVEKWEKRDKKIRIEDFNVRKIMYTSKFLLDNVERVAELRIRDLGEYRELVELKRKMVTY</sequence>
<keyword evidence="3" id="KW-1185">Reference proteome</keyword>
<proteinExistence type="predicted"/>
<dbReference type="InterPro" id="IPR018633">
    <property type="entry name" value="DUF2357"/>
</dbReference>
<gene>
    <name evidence="2" type="ORF">SAMN02745207_02296</name>
</gene>
<evidence type="ECO:0000313" key="3">
    <source>
        <dbReference type="Proteomes" id="UP000184447"/>
    </source>
</evidence>
<dbReference type="AlphaFoldDB" id="A0A1M5VGP1"/>
<feature type="domain" description="DUF2357" evidence="1">
    <location>
        <begin position="104"/>
        <end position="347"/>
    </location>
</feature>
<dbReference type="RefSeq" id="WP_073338567.1">
    <property type="nucleotide sequence ID" value="NZ_FQXM01000011.1"/>
</dbReference>
<protein>
    <recommendedName>
        <fullName evidence="1">DUF2357 domain-containing protein</fullName>
    </recommendedName>
</protein>
<evidence type="ECO:0000259" key="1">
    <source>
        <dbReference type="Pfam" id="PF09823"/>
    </source>
</evidence>
<dbReference type="STRING" id="1121316.SAMN02745207_02296"/>
<accession>A0A1M5VGP1</accession>
<dbReference type="OrthoDB" id="11970at2"/>
<dbReference type="EMBL" id="FQXM01000011">
    <property type="protein sequence ID" value="SHH74407.1"/>
    <property type="molecule type" value="Genomic_DNA"/>
</dbReference>
<reference evidence="2 3" key="1">
    <citation type="submission" date="2016-11" db="EMBL/GenBank/DDBJ databases">
        <authorList>
            <person name="Jaros S."/>
            <person name="Januszkiewicz K."/>
            <person name="Wedrychowicz H."/>
        </authorList>
    </citation>
    <scope>NUCLEOTIDE SEQUENCE [LARGE SCALE GENOMIC DNA]</scope>
    <source>
        <strain evidence="2 3">DSM 8605</strain>
    </source>
</reference>
<dbReference type="InterPro" id="IPR007505">
    <property type="entry name" value="PDDEXK_7"/>
</dbReference>
<organism evidence="2 3">
    <name type="scientific">Clostridium grantii DSM 8605</name>
    <dbReference type="NCBI Taxonomy" id="1121316"/>
    <lineage>
        <taxon>Bacteria</taxon>
        <taxon>Bacillati</taxon>
        <taxon>Bacillota</taxon>
        <taxon>Clostridia</taxon>
        <taxon>Eubacteriales</taxon>
        <taxon>Clostridiaceae</taxon>
        <taxon>Clostridium</taxon>
    </lineage>
</organism>
<evidence type="ECO:0000313" key="2">
    <source>
        <dbReference type="EMBL" id="SHH74407.1"/>
    </source>
</evidence>
<name>A0A1M5VGP1_9CLOT</name>
<dbReference type="Pfam" id="PF09823">
    <property type="entry name" value="DUF2357"/>
    <property type="match status" value="1"/>
</dbReference>
<dbReference type="Proteomes" id="UP000184447">
    <property type="component" value="Unassembled WGS sequence"/>
</dbReference>
<dbReference type="Pfam" id="PF04411">
    <property type="entry name" value="PDDEXK_7"/>
    <property type="match status" value="1"/>
</dbReference>